<dbReference type="EMBL" id="FRAD01000024">
    <property type="protein sequence ID" value="SHK36394.1"/>
    <property type="molecule type" value="Genomic_DNA"/>
</dbReference>
<organism evidence="2 3">
    <name type="scientific">Hathewaya proteolytica DSM 3090</name>
    <dbReference type="NCBI Taxonomy" id="1121331"/>
    <lineage>
        <taxon>Bacteria</taxon>
        <taxon>Bacillati</taxon>
        <taxon>Bacillota</taxon>
        <taxon>Clostridia</taxon>
        <taxon>Eubacteriales</taxon>
        <taxon>Clostridiaceae</taxon>
        <taxon>Hathewaya</taxon>
    </lineage>
</organism>
<proteinExistence type="predicted"/>
<protein>
    <submittedName>
        <fullName evidence="2">Uncharacterized protein</fullName>
    </submittedName>
</protein>
<evidence type="ECO:0000256" key="1">
    <source>
        <dbReference type="SAM" id="Phobius"/>
    </source>
</evidence>
<gene>
    <name evidence="2" type="ORF">SAMN02745248_02382</name>
</gene>
<feature type="transmembrane region" description="Helical" evidence="1">
    <location>
        <begin position="12"/>
        <end position="32"/>
    </location>
</feature>
<name>A0A1M6RVE5_9CLOT</name>
<evidence type="ECO:0000313" key="2">
    <source>
        <dbReference type="EMBL" id="SHK36394.1"/>
    </source>
</evidence>
<dbReference type="RefSeq" id="WP_072904295.1">
    <property type="nucleotide sequence ID" value="NZ_FRAD01000024.1"/>
</dbReference>
<dbReference type="AlphaFoldDB" id="A0A1M6RVE5"/>
<reference evidence="2 3" key="1">
    <citation type="submission" date="2016-11" db="EMBL/GenBank/DDBJ databases">
        <authorList>
            <person name="Jaros S."/>
            <person name="Januszkiewicz K."/>
            <person name="Wedrychowicz H."/>
        </authorList>
    </citation>
    <scope>NUCLEOTIDE SEQUENCE [LARGE SCALE GENOMIC DNA]</scope>
    <source>
        <strain evidence="2 3">DSM 3090</strain>
    </source>
</reference>
<keyword evidence="1" id="KW-0812">Transmembrane</keyword>
<feature type="transmembrane region" description="Helical" evidence="1">
    <location>
        <begin position="129"/>
        <end position="149"/>
    </location>
</feature>
<evidence type="ECO:0000313" key="3">
    <source>
        <dbReference type="Proteomes" id="UP000183952"/>
    </source>
</evidence>
<sequence>MKKFFTYIKCIIKYSILLILLISLYNNTIIVLRNKEKIRNCKQCDAIIVDFGTVPSFFGSKHVEFVMVDYYDNGRWYRTGEKNMDEHPDTPNTYGFNGYEWWMKKGDKIKIWVDKNCQYNLYYTNFKGMVIRTIVTVGYIIFIVVNIIVKRKRKRKLCNF</sequence>
<keyword evidence="1" id="KW-1133">Transmembrane helix</keyword>
<keyword evidence="1" id="KW-0472">Membrane</keyword>
<accession>A0A1M6RVE5</accession>
<dbReference type="Proteomes" id="UP000183952">
    <property type="component" value="Unassembled WGS sequence"/>
</dbReference>
<keyword evidence="3" id="KW-1185">Reference proteome</keyword>